<feature type="domain" description="Thymidylate kinase-like" evidence="13">
    <location>
        <begin position="13"/>
        <end position="200"/>
    </location>
</feature>
<evidence type="ECO:0000313" key="14">
    <source>
        <dbReference type="EMBL" id="AKJ95066.1"/>
    </source>
</evidence>
<dbReference type="InterPro" id="IPR027417">
    <property type="entry name" value="P-loop_NTPase"/>
</dbReference>
<dbReference type="AlphaFoldDB" id="A0A0G3G877"/>
<keyword evidence="5 12" id="KW-0545">Nucleotide biosynthesis</keyword>
<dbReference type="STRING" id="106634.TVD_06700"/>
<dbReference type="GO" id="GO:0005829">
    <property type="term" value="C:cytosol"/>
    <property type="evidence" value="ECO:0007669"/>
    <property type="project" value="TreeGrafter"/>
</dbReference>
<evidence type="ECO:0000256" key="10">
    <source>
        <dbReference type="ARBA" id="ARBA00048743"/>
    </source>
</evidence>
<dbReference type="EC" id="2.7.4.9" evidence="2 12"/>
<dbReference type="PANTHER" id="PTHR10344:SF4">
    <property type="entry name" value="UMP-CMP KINASE 2, MITOCHONDRIAL"/>
    <property type="match status" value="1"/>
</dbReference>
<evidence type="ECO:0000256" key="4">
    <source>
        <dbReference type="ARBA" id="ARBA00022679"/>
    </source>
</evidence>
<dbReference type="EMBL" id="CP011367">
    <property type="protein sequence ID" value="AKJ95066.1"/>
    <property type="molecule type" value="Genomic_DNA"/>
</dbReference>
<proteinExistence type="inferred from homology"/>
<dbReference type="RefSeq" id="WP_047251154.1">
    <property type="nucleotide sequence ID" value="NZ_CP011367.1"/>
</dbReference>
<dbReference type="PATRIC" id="fig|106634.4.peg.1372"/>
<evidence type="ECO:0000256" key="6">
    <source>
        <dbReference type="ARBA" id="ARBA00022741"/>
    </source>
</evidence>
<feature type="binding site" evidence="12">
    <location>
        <begin position="15"/>
        <end position="22"/>
    </location>
    <ligand>
        <name>ATP</name>
        <dbReference type="ChEBI" id="CHEBI:30616"/>
    </ligand>
</feature>
<protein>
    <recommendedName>
        <fullName evidence="3 12">Thymidylate kinase</fullName>
        <ecNumber evidence="2 12">2.7.4.9</ecNumber>
    </recommendedName>
    <alternativeName>
        <fullName evidence="9 12">dTMP kinase</fullName>
    </alternativeName>
</protein>
<dbReference type="GO" id="GO:0006227">
    <property type="term" value="P:dUDP biosynthetic process"/>
    <property type="evidence" value="ECO:0007669"/>
    <property type="project" value="TreeGrafter"/>
</dbReference>
<dbReference type="HAMAP" id="MF_00165">
    <property type="entry name" value="Thymidylate_kinase"/>
    <property type="match status" value="1"/>
</dbReference>
<organism evidence="14 15">
    <name type="scientific">Thioalkalivibrio versutus</name>
    <dbReference type="NCBI Taxonomy" id="106634"/>
    <lineage>
        <taxon>Bacteria</taxon>
        <taxon>Pseudomonadati</taxon>
        <taxon>Pseudomonadota</taxon>
        <taxon>Gammaproteobacteria</taxon>
        <taxon>Chromatiales</taxon>
        <taxon>Ectothiorhodospiraceae</taxon>
        <taxon>Thioalkalivibrio</taxon>
    </lineage>
</organism>
<comment type="function">
    <text evidence="11 12">Phosphorylation of dTMP to form dTDP in both de novo and salvage pathways of dTTP synthesis.</text>
</comment>
<dbReference type="Gene3D" id="3.40.50.300">
    <property type="entry name" value="P-loop containing nucleotide triphosphate hydrolases"/>
    <property type="match status" value="1"/>
</dbReference>
<evidence type="ECO:0000256" key="11">
    <source>
        <dbReference type="ARBA" id="ARBA00057735"/>
    </source>
</evidence>
<dbReference type="GO" id="GO:0004798">
    <property type="term" value="F:dTMP kinase activity"/>
    <property type="evidence" value="ECO:0007669"/>
    <property type="project" value="UniProtKB-UniRule"/>
</dbReference>
<dbReference type="SUPFAM" id="SSF52540">
    <property type="entry name" value="P-loop containing nucleoside triphosphate hydrolases"/>
    <property type="match status" value="1"/>
</dbReference>
<evidence type="ECO:0000313" key="15">
    <source>
        <dbReference type="Proteomes" id="UP000064201"/>
    </source>
</evidence>
<reference evidence="14 15" key="1">
    <citation type="submission" date="2015-04" db="EMBL/GenBank/DDBJ databases">
        <title>Complete Sequence for the Genome of the Thioalkalivibrio versutus D301.</title>
        <authorList>
            <person name="Mu T."/>
            <person name="Zhou J."/>
            <person name="Xu X."/>
        </authorList>
    </citation>
    <scope>NUCLEOTIDE SEQUENCE [LARGE SCALE GENOMIC DNA]</scope>
    <source>
        <strain evidence="14 15">D301</strain>
    </source>
</reference>
<keyword evidence="6 12" id="KW-0547">Nucleotide-binding</keyword>
<dbReference type="KEGG" id="tvr:TVD_06700"/>
<dbReference type="GO" id="GO:0006233">
    <property type="term" value="P:dTDP biosynthetic process"/>
    <property type="evidence" value="ECO:0007669"/>
    <property type="project" value="InterPro"/>
</dbReference>
<dbReference type="CDD" id="cd01672">
    <property type="entry name" value="TMPK"/>
    <property type="match status" value="1"/>
</dbReference>
<name>A0A0G3G877_9GAMM</name>
<evidence type="ECO:0000256" key="1">
    <source>
        <dbReference type="ARBA" id="ARBA00009776"/>
    </source>
</evidence>
<evidence type="ECO:0000256" key="7">
    <source>
        <dbReference type="ARBA" id="ARBA00022777"/>
    </source>
</evidence>
<dbReference type="Proteomes" id="UP000064201">
    <property type="component" value="Chromosome"/>
</dbReference>
<dbReference type="Pfam" id="PF02223">
    <property type="entry name" value="Thymidylate_kin"/>
    <property type="match status" value="1"/>
</dbReference>
<dbReference type="FunFam" id="3.40.50.300:FF:000225">
    <property type="entry name" value="Thymidylate kinase"/>
    <property type="match status" value="1"/>
</dbReference>
<dbReference type="InterPro" id="IPR018094">
    <property type="entry name" value="Thymidylate_kinase"/>
</dbReference>
<gene>
    <name evidence="12" type="primary">tmk</name>
    <name evidence="14" type="ORF">TVD_06700</name>
</gene>
<keyword evidence="4 12" id="KW-0808">Transferase</keyword>
<dbReference type="GO" id="GO:0006235">
    <property type="term" value="P:dTTP biosynthetic process"/>
    <property type="evidence" value="ECO:0007669"/>
    <property type="project" value="UniProtKB-UniRule"/>
</dbReference>
<evidence type="ECO:0000256" key="5">
    <source>
        <dbReference type="ARBA" id="ARBA00022727"/>
    </source>
</evidence>
<dbReference type="GO" id="GO:0005524">
    <property type="term" value="F:ATP binding"/>
    <property type="evidence" value="ECO:0007669"/>
    <property type="project" value="UniProtKB-UniRule"/>
</dbReference>
<evidence type="ECO:0000256" key="12">
    <source>
        <dbReference type="HAMAP-Rule" id="MF_00165"/>
    </source>
</evidence>
<dbReference type="InterPro" id="IPR039430">
    <property type="entry name" value="Thymidylate_kin-like_dom"/>
</dbReference>
<keyword evidence="8 12" id="KW-0067">ATP-binding</keyword>
<dbReference type="PANTHER" id="PTHR10344">
    <property type="entry name" value="THYMIDYLATE KINASE"/>
    <property type="match status" value="1"/>
</dbReference>
<evidence type="ECO:0000259" key="13">
    <source>
        <dbReference type="Pfam" id="PF02223"/>
    </source>
</evidence>
<keyword evidence="15" id="KW-1185">Reference proteome</keyword>
<keyword evidence="7 12" id="KW-0418">Kinase</keyword>
<sequence length="217" mass="24111">MERSPHPGHFLVLEGIEGSGKTTQIERLDTALRAAGHPVRNTREPGGTALGERLRGLLLDPDLPGMCAESELLLMFAARAQHLHEVIRPALQAGDWVLSDRFTDASFAYQGAGRGLGSQRVAQLEDWLQGDLRPDLVILLDIEPETGLDRAVQRGRRDRIEREALDFFERARQAYRERAERAPGRYLVVDASADPDTVAERLLAGVRERLPLHALEG</sequence>
<evidence type="ECO:0000256" key="3">
    <source>
        <dbReference type="ARBA" id="ARBA00017144"/>
    </source>
</evidence>
<comment type="similarity">
    <text evidence="1 12">Belongs to the thymidylate kinase family.</text>
</comment>
<dbReference type="OrthoDB" id="9774907at2"/>
<evidence type="ECO:0000256" key="9">
    <source>
        <dbReference type="ARBA" id="ARBA00029962"/>
    </source>
</evidence>
<dbReference type="NCBIfam" id="TIGR00041">
    <property type="entry name" value="DTMP_kinase"/>
    <property type="match status" value="1"/>
</dbReference>
<accession>A0A0G3G877</accession>
<comment type="catalytic activity">
    <reaction evidence="10 12">
        <text>dTMP + ATP = dTDP + ADP</text>
        <dbReference type="Rhea" id="RHEA:13517"/>
        <dbReference type="ChEBI" id="CHEBI:30616"/>
        <dbReference type="ChEBI" id="CHEBI:58369"/>
        <dbReference type="ChEBI" id="CHEBI:63528"/>
        <dbReference type="ChEBI" id="CHEBI:456216"/>
        <dbReference type="EC" id="2.7.4.9"/>
    </reaction>
</comment>
<evidence type="ECO:0000256" key="8">
    <source>
        <dbReference type="ARBA" id="ARBA00022840"/>
    </source>
</evidence>
<evidence type="ECO:0000256" key="2">
    <source>
        <dbReference type="ARBA" id="ARBA00012980"/>
    </source>
</evidence>